<proteinExistence type="predicted"/>
<feature type="compositionally biased region" description="Pro residues" evidence="1">
    <location>
        <begin position="31"/>
        <end position="49"/>
    </location>
</feature>
<gene>
    <name evidence="2" type="ORF">POL72_17605</name>
</gene>
<sequence>MAFTACAPADSVDDDGRVSEAQQFAQCETCEPPPPPDDGPPPPPPPPPACSQTYSNPASPTPWASTPSTAHSQAHDYALREGYPMGFWNYHQATYDQGPVRGTFLITEAAYAGWEDVPSSALGNPSVNDIPSMMRAAHSYAISHGYAAGMPTFHYATYNGVPVKGIVFFQAGAVEFRDLPACELGYPNVNDYGQMFRGANDYAVRNGYGAAFPTFHYANYGQGTVYGLILFRPGMTAWRDVRVADYDTSCGGNNQHACRRQCDEAMSYYDFWADVCYTTPPPPPPPPCGDYNEQCCNGGCNHSTLFCGASNTCEQYPYSSSNTVYVSLAPANPQTPFRYENNNVPNPALNGTEAAVAWVENTSGYNLNLRHTDRFGNTAVLAIDAGKTAAVPFTGLTVSGGWGADVGGSSFPLSITFKVRY</sequence>
<dbReference type="RefSeq" id="WP_272096557.1">
    <property type="nucleotide sequence ID" value="NZ_JAQNDK010000002.1"/>
</dbReference>
<accession>A0ABT5BZI2</accession>
<dbReference type="Proteomes" id="UP001217485">
    <property type="component" value="Unassembled WGS sequence"/>
</dbReference>
<keyword evidence="3" id="KW-1185">Reference proteome</keyword>
<protein>
    <recommendedName>
        <fullName evidence="4">SCP domain-containing protein</fullName>
    </recommendedName>
</protein>
<dbReference type="EMBL" id="JAQNDK010000002">
    <property type="protein sequence ID" value="MDC0679565.1"/>
    <property type="molecule type" value="Genomic_DNA"/>
</dbReference>
<reference evidence="2 3" key="1">
    <citation type="submission" date="2023-01" db="EMBL/GenBank/DDBJ databases">
        <title>Minimal conservation of predation-associated metabolite biosynthetic gene clusters underscores biosynthetic potential of Myxococcota including descriptions for ten novel species: Archangium lansinium sp. nov., Myxococcus landrumus sp. nov., Nannocystis bai.</title>
        <authorList>
            <person name="Ahearne A."/>
            <person name="Stevens C."/>
            <person name="Dowd S."/>
        </authorList>
    </citation>
    <scope>NUCLEOTIDE SEQUENCE [LARGE SCALE GENOMIC DNA]</scope>
    <source>
        <strain evidence="2 3">WIWO2</strain>
    </source>
</reference>
<name>A0ABT5BZI2_9BACT</name>
<comment type="caution">
    <text evidence="2">The sequence shown here is derived from an EMBL/GenBank/DDBJ whole genome shotgun (WGS) entry which is preliminary data.</text>
</comment>
<evidence type="ECO:0000313" key="2">
    <source>
        <dbReference type="EMBL" id="MDC0679565.1"/>
    </source>
</evidence>
<organism evidence="2 3">
    <name type="scientific">Sorangium atrum</name>
    <dbReference type="NCBI Taxonomy" id="2995308"/>
    <lineage>
        <taxon>Bacteria</taxon>
        <taxon>Pseudomonadati</taxon>
        <taxon>Myxococcota</taxon>
        <taxon>Polyangia</taxon>
        <taxon>Polyangiales</taxon>
        <taxon>Polyangiaceae</taxon>
        <taxon>Sorangium</taxon>
    </lineage>
</organism>
<evidence type="ECO:0000313" key="3">
    <source>
        <dbReference type="Proteomes" id="UP001217485"/>
    </source>
</evidence>
<feature type="compositionally biased region" description="Low complexity" evidence="1">
    <location>
        <begin position="57"/>
        <end position="69"/>
    </location>
</feature>
<feature type="region of interest" description="Disordered" evidence="1">
    <location>
        <begin position="27"/>
        <end position="69"/>
    </location>
</feature>
<evidence type="ECO:0008006" key="4">
    <source>
        <dbReference type="Google" id="ProtNLM"/>
    </source>
</evidence>
<evidence type="ECO:0000256" key="1">
    <source>
        <dbReference type="SAM" id="MobiDB-lite"/>
    </source>
</evidence>